<dbReference type="HOGENOM" id="CLU_2935774_0_0_9"/>
<organism evidence="2 3">
    <name type="scientific">Lentilactobacillus kisonensis F0435</name>
    <dbReference type="NCBI Taxonomy" id="797516"/>
    <lineage>
        <taxon>Bacteria</taxon>
        <taxon>Bacillati</taxon>
        <taxon>Bacillota</taxon>
        <taxon>Bacilli</taxon>
        <taxon>Lactobacillales</taxon>
        <taxon>Lactobacillaceae</taxon>
        <taxon>Lentilactobacillus</taxon>
    </lineage>
</organism>
<sequence>MREDIKQIRDVLKEYAKLKKELANFSQLASPAMDSVSCHVHKNGVENSLVHYTDQAYKVK</sequence>
<dbReference type="RefSeq" id="WP_008855279.1">
    <property type="nucleotide sequence ID" value="NZ_JH590984.1"/>
</dbReference>
<evidence type="ECO:0000256" key="1">
    <source>
        <dbReference type="SAM" id="Coils"/>
    </source>
</evidence>
<name>H1LBX0_9LACO</name>
<dbReference type="PATRIC" id="fig|797516.3.peg.74"/>
<evidence type="ECO:0000313" key="3">
    <source>
        <dbReference type="Proteomes" id="UP000005025"/>
    </source>
</evidence>
<proteinExistence type="predicted"/>
<accession>H1LBX0</accession>
<keyword evidence="1" id="KW-0175">Coiled coil</keyword>
<dbReference type="STRING" id="797516.HMPREF9104_00081"/>
<dbReference type="Proteomes" id="UP000005025">
    <property type="component" value="Unassembled WGS sequence"/>
</dbReference>
<dbReference type="AlphaFoldDB" id="H1LBX0"/>
<dbReference type="EMBL" id="AGRJ01000008">
    <property type="protein sequence ID" value="EHO54520.1"/>
    <property type="molecule type" value="Genomic_DNA"/>
</dbReference>
<protein>
    <submittedName>
        <fullName evidence="2">Uncharacterized protein</fullName>
    </submittedName>
</protein>
<evidence type="ECO:0000313" key="2">
    <source>
        <dbReference type="EMBL" id="EHO54520.1"/>
    </source>
</evidence>
<reference evidence="2 3" key="1">
    <citation type="submission" date="2011-09" db="EMBL/GenBank/DDBJ databases">
        <authorList>
            <person name="Weinstock G."/>
            <person name="Sodergren E."/>
            <person name="Clifton S."/>
            <person name="Fulton L."/>
            <person name="Fulton B."/>
            <person name="Courtney L."/>
            <person name="Fronick C."/>
            <person name="Harrison M."/>
            <person name="Strong C."/>
            <person name="Farmer C."/>
            <person name="Delahaunty K."/>
            <person name="Markovic C."/>
            <person name="Hall O."/>
            <person name="Minx P."/>
            <person name="Tomlinson C."/>
            <person name="Mitreva M."/>
            <person name="Hou S."/>
            <person name="Chen J."/>
            <person name="Wollam A."/>
            <person name="Pepin K.H."/>
            <person name="Johnson M."/>
            <person name="Bhonagiri V."/>
            <person name="Zhang X."/>
            <person name="Suruliraj S."/>
            <person name="Warren W."/>
            <person name="Chinwalla A."/>
            <person name="Mardis E.R."/>
            <person name="Wilson R.K."/>
        </authorList>
    </citation>
    <scope>NUCLEOTIDE SEQUENCE [LARGE SCALE GENOMIC DNA]</scope>
    <source>
        <strain evidence="2 3">F0435</strain>
    </source>
</reference>
<feature type="coiled-coil region" evidence="1">
    <location>
        <begin position="1"/>
        <end position="28"/>
    </location>
</feature>
<gene>
    <name evidence="2" type="ORF">HMPREF9104_00081</name>
</gene>
<comment type="caution">
    <text evidence="2">The sequence shown here is derived from an EMBL/GenBank/DDBJ whole genome shotgun (WGS) entry which is preliminary data.</text>
</comment>